<evidence type="ECO:0000256" key="4">
    <source>
        <dbReference type="ARBA" id="ARBA00022692"/>
    </source>
</evidence>
<feature type="transmembrane region" description="Helical" evidence="8">
    <location>
        <begin position="351"/>
        <end position="370"/>
    </location>
</feature>
<dbReference type="EMBL" id="AAXG02000013">
    <property type="protein sequence ID" value="EDM99987.1"/>
    <property type="molecule type" value="Genomic_DNA"/>
</dbReference>
<dbReference type="PANTHER" id="PTHR48086">
    <property type="entry name" value="SODIUM/PROLINE SYMPORTER-RELATED"/>
    <property type="match status" value="1"/>
</dbReference>
<comment type="similarity">
    <text evidence="2 7">Belongs to the sodium:solute symporter (SSF) (TC 2.A.21) family.</text>
</comment>
<accession>A6NVL8</accession>
<proteinExistence type="inferred from homology"/>
<keyword evidence="10" id="KW-1185">Reference proteome</keyword>
<feature type="transmembrane region" description="Helical" evidence="8">
    <location>
        <begin position="306"/>
        <end position="330"/>
    </location>
</feature>
<feature type="transmembrane region" description="Helical" evidence="8">
    <location>
        <begin position="181"/>
        <end position="207"/>
    </location>
</feature>
<feature type="transmembrane region" description="Helical" evidence="8">
    <location>
        <begin position="227"/>
        <end position="245"/>
    </location>
</feature>
<organism evidence="9 10">
    <name type="scientific">Pseudoflavonifractor capillosus ATCC 29799</name>
    <dbReference type="NCBI Taxonomy" id="411467"/>
    <lineage>
        <taxon>Bacteria</taxon>
        <taxon>Bacillati</taxon>
        <taxon>Bacillota</taxon>
        <taxon>Clostridia</taxon>
        <taxon>Eubacteriales</taxon>
        <taxon>Oscillospiraceae</taxon>
        <taxon>Pseudoflavonifractor</taxon>
    </lineage>
</organism>
<evidence type="ECO:0000256" key="3">
    <source>
        <dbReference type="ARBA" id="ARBA00022448"/>
    </source>
</evidence>
<dbReference type="PROSITE" id="PS50283">
    <property type="entry name" value="NA_SOLUT_SYMP_3"/>
    <property type="match status" value="1"/>
</dbReference>
<feature type="transmembrane region" description="Helical" evidence="8">
    <location>
        <begin position="116"/>
        <end position="146"/>
    </location>
</feature>
<reference evidence="9 10" key="1">
    <citation type="submission" date="2007-04" db="EMBL/GenBank/DDBJ databases">
        <authorList>
            <person name="Fulton L."/>
            <person name="Clifton S."/>
            <person name="Fulton B."/>
            <person name="Xu J."/>
            <person name="Minx P."/>
            <person name="Pepin K.H."/>
            <person name="Johnson M."/>
            <person name="Thiruvilangam P."/>
            <person name="Bhonagiri V."/>
            <person name="Nash W.E."/>
            <person name="Mardis E.R."/>
            <person name="Wilson R.K."/>
        </authorList>
    </citation>
    <scope>NUCLEOTIDE SEQUENCE [LARGE SCALE GENOMIC DNA]</scope>
    <source>
        <strain evidence="9 10">ATCC 29799</strain>
    </source>
</reference>
<keyword evidence="3" id="KW-0813">Transport</keyword>
<dbReference type="Proteomes" id="UP000003639">
    <property type="component" value="Unassembled WGS sequence"/>
</dbReference>
<feature type="transmembrane region" description="Helical" evidence="8">
    <location>
        <begin position="437"/>
        <end position="455"/>
    </location>
</feature>
<dbReference type="InterPro" id="IPR050277">
    <property type="entry name" value="Sodium:Solute_Symporter"/>
</dbReference>
<feature type="transmembrane region" description="Helical" evidence="8">
    <location>
        <begin position="35"/>
        <end position="54"/>
    </location>
</feature>
<evidence type="ECO:0000256" key="2">
    <source>
        <dbReference type="ARBA" id="ARBA00006434"/>
    </source>
</evidence>
<feature type="transmembrane region" description="Helical" evidence="8">
    <location>
        <begin position="405"/>
        <end position="425"/>
    </location>
</feature>
<dbReference type="GO" id="GO:0005886">
    <property type="term" value="C:plasma membrane"/>
    <property type="evidence" value="ECO:0007669"/>
    <property type="project" value="TreeGrafter"/>
</dbReference>
<gene>
    <name evidence="9" type="ORF">BACCAP_02261</name>
</gene>
<dbReference type="OrthoDB" id="9766407at2"/>
<feature type="transmembrane region" description="Helical" evidence="8">
    <location>
        <begin position="376"/>
        <end position="398"/>
    </location>
</feature>
<feature type="transmembrane region" description="Helical" evidence="8">
    <location>
        <begin position="152"/>
        <end position="174"/>
    </location>
</feature>
<feature type="transmembrane region" description="Helical" evidence="8">
    <location>
        <begin position="74"/>
        <end position="95"/>
    </location>
</feature>
<evidence type="ECO:0000256" key="6">
    <source>
        <dbReference type="ARBA" id="ARBA00023136"/>
    </source>
</evidence>
<dbReference type="CDD" id="cd10322">
    <property type="entry name" value="SLC5sbd"/>
    <property type="match status" value="1"/>
</dbReference>
<comment type="subcellular location">
    <subcellularLocation>
        <location evidence="1">Membrane</location>
        <topology evidence="1">Multi-pass membrane protein</topology>
    </subcellularLocation>
</comment>
<name>A6NVL8_9FIRM</name>
<evidence type="ECO:0000256" key="7">
    <source>
        <dbReference type="RuleBase" id="RU362091"/>
    </source>
</evidence>
<dbReference type="STRING" id="411467.BACCAP_02261"/>
<dbReference type="InterPro" id="IPR038377">
    <property type="entry name" value="Na/Glc_symporter_sf"/>
</dbReference>
<dbReference type="AlphaFoldDB" id="A6NVL8"/>
<keyword evidence="6 8" id="KW-0472">Membrane</keyword>
<evidence type="ECO:0000313" key="9">
    <source>
        <dbReference type="EMBL" id="EDM99987.1"/>
    </source>
</evidence>
<keyword evidence="5 8" id="KW-1133">Transmembrane helix</keyword>
<dbReference type="RefSeq" id="WP_006572792.1">
    <property type="nucleotide sequence ID" value="NZ_AAXG02000013.1"/>
</dbReference>
<dbReference type="GO" id="GO:0022857">
    <property type="term" value="F:transmembrane transporter activity"/>
    <property type="evidence" value="ECO:0007669"/>
    <property type="project" value="InterPro"/>
</dbReference>
<evidence type="ECO:0000313" key="10">
    <source>
        <dbReference type="Proteomes" id="UP000003639"/>
    </source>
</evidence>
<dbReference type="PANTHER" id="PTHR48086:SF7">
    <property type="entry name" value="SODIUM-SOLUTE SYMPORTER-RELATED"/>
    <property type="match status" value="1"/>
</dbReference>
<sequence length="484" mass="51855">MLRIISLIGLLVYFAVLLVAVTREKKNHSVLDYFFAGRTLPFWALSITFIASWWGAGSAISTADLAYTDGLGAFWYYGVPVLISTLLMILGAKGIRRVGYLTQGKMMEARYSKTVSKILSVMILIFMTLTAASQMVGIGTFFGTYLGLNYELAVVVGTGIVLIYSMFGGFRGVVLTDIIQFVLLLISAVAVFLVAMHASGGLGAIQAAAEAAGKTDYMSVTAGASKYMTYVITFGCAWMIQANVWQRISAAKTDRDARKMTVMSFFAYIPLYLIVVLTGMAGLVLFDQMPAGGVVTAVVVEYMPPALGALVFVGIAAAIMSTMDSLINTGAMTLAIDLRSGEKSEEEKLKFSRTATLLVTAVALVISLGIRSILEISWMASDVITTGVFVPLVAGFLWRRGNSKGAMAAMLTGLVYCVYNLLIGFGLPLPAFWAPQSALQVILSVALSLAVYVGVSLRTEPEYDKADRFIAAANLFGKQGGTEA</sequence>
<reference evidence="9 10" key="2">
    <citation type="submission" date="2007-06" db="EMBL/GenBank/DDBJ databases">
        <title>Draft genome sequence of Pseudoflavonifractor capillosus ATCC 29799.</title>
        <authorList>
            <person name="Sudarsanam P."/>
            <person name="Ley R."/>
            <person name="Guruge J."/>
            <person name="Turnbaugh P.J."/>
            <person name="Mahowald M."/>
            <person name="Liep D."/>
            <person name="Gordon J."/>
        </authorList>
    </citation>
    <scope>NUCLEOTIDE SEQUENCE [LARGE SCALE GENOMIC DNA]</scope>
    <source>
        <strain evidence="9 10">ATCC 29799</strain>
    </source>
</reference>
<dbReference type="Gene3D" id="1.20.1730.10">
    <property type="entry name" value="Sodium/glucose cotransporter"/>
    <property type="match status" value="1"/>
</dbReference>
<keyword evidence="4 8" id="KW-0812">Transmembrane</keyword>
<evidence type="ECO:0000256" key="5">
    <source>
        <dbReference type="ARBA" id="ARBA00022989"/>
    </source>
</evidence>
<feature type="transmembrane region" description="Helical" evidence="8">
    <location>
        <begin position="265"/>
        <end position="286"/>
    </location>
</feature>
<protein>
    <submittedName>
        <fullName evidence="9">Transporter, SSS family</fullName>
    </submittedName>
</protein>
<dbReference type="Pfam" id="PF00474">
    <property type="entry name" value="SSF"/>
    <property type="match status" value="1"/>
</dbReference>
<dbReference type="InterPro" id="IPR001734">
    <property type="entry name" value="Na/solute_symporter"/>
</dbReference>
<comment type="caution">
    <text evidence="9">The sequence shown here is derived from an EMBL/GenBank/DDBJ whole genome shotgun (WGS) entry which is preliminary data.</text>
</comment>
<dbReference type="eggNOG" id="COG0591">
    <property type="taxonomic scope" value="Bacteria"/>
</dbReference>
<evidence type="ECO:0000256" key="1">
    <source>
        <dbReference type="ARBA" id="ARBA00004141"/>
    </source>
</evidence>
<feature type="transmembrane region" description="Helical" evidence="8">
    <location>
        <begin position="6"/>
        <end position="23"/>
    </location>
</feature>
<evidence type="ECO:0000256" key="8">
    <source>
        <dbReference type="SAM" id="Phobius"/>
    </source>
</evidence>